<gene>
    <name evidence="1" type="ORF">HK099_008497</name>
</gene>
<dbReference type="EMBL" id="JADGJW010000094">
    <property type="protein sequence ID" value="KAJ3224392.1"/>
    <property type="molecule type" value="Genomic_DNA"/>
</dbReference>
<proteinExistence type="predicted"/>
<dbReference type="AlphaFoldDB" id="A0AAD5U4T1"/>
<keyword evidence="2" id="KW-1185">Reference proteome</keyword>
<organism evidence="1 2">
    <name type="scientific">Clydaea vesicula</name>
    <dbReference type="NCBI Taxonomy" id="447962"/>
    <lineage>
        <taxon>Eukaryota</taxon>
        <taxon>Fungi</taxon>
        <taxon>Fungi incertae sedis</taxon>
        <taxon>Chytridiomycota</taxon>
        <taxon>Chytridiomycota incertae sedis</taxon>
        <taxon>Chytridiomycetes</taxon>
        <taxon>Lobulomycetales</taxon>
        <taxon>Lobulomycetaceae</taxon>
        <taxon>Clydaea</taxon>
    </lineage>
</organism>
<evidence type="ECO:0000313" key="1">
    <source>
        <dbReference type="EMBL" id="KAJ3224392.1"/>
    </source>
</evidence>
<accession>A0AAD5U4T1</accession>
<name>A0AAD5U4T1_9FUNG</name>
<comment type="caution">
    <text evidence="1">The sequence shown here is derived from an EMBL/GenBank/DDBJ whole genome shotgun (WGS) entry which is preliminary data.</text>
</comment>
<reference evidence="1" key="1">
    <citation type="submission" date="2020-05" db="EMBL/GenBank/DDBJ databases">
        <title>Phylogenomic resolution of chytrid fungi.</title>
        <authorList>
            <person name="Stajich J.E."/>
            <person name="Amses K."/>
            <person name="Simmons R."/>
            <person name="Seto K."/>
            <person name="Myers J."/>
            <person name="Bonds A."/>
            <person name="Quandt C.A."/>
            <person name="Barry K."/>
            <person name="Liu P."/>
            <person name="Grigoriev I."/>
            <person name="Longcore J.E."/>
            <person name="James T.Y."/>
        </authorList>
    </citation>
    <scope>NUCLEOTIDE SEQUENCE</scope>
    <source>
        <strain evidence="1">JEL0476</strain>
    </source>
</reference>
<sequence>MQIGNLENLNSGVDYIVNKDENIIDRGVTASEDKNSEIKVHYYDNLLNEPKVPVEMIDAKLNNIKKKHRFQLRSKHK</sequence>
<dbReference type="Proteomes" id="UP001211065">
    <property type="component" value="Unassembled WGS sequence"/>
</dbReference>
<evidence type="ECO:0000313" key="2">
    <source>
        <dbReference type="Proteomes" id="UP001211065"/>
    </source>
</evidence>
<protein>
    <submittedName>
        <fullName evidence="1">Uncharacterized protein</fullName>
    </submittedName>
</protein>